<protein>
    <submittedName>
        <fullName evidence="1">Uncharacterized protein</fullName>
    </submittedName>
</protein>
<dbReference type="RefSeq" id="WP_182461323.1">
    <property type="nucleotide sequence ID" value="NZ_CP059732.1"/>
</dbReference>
<dbReference type="Proteomes" id="UP000515369">
    <property type="component" value="Chromosome"/>
</dbReference>
<accession>A0A7G5GYX5</accession>
<gene>
    <name evidence="1" type="ORF">H3H32_03670</name>
</gene>
<evidence type="ECO:0000313" key="2">
    <source>
        <dbReference type="Proteomes" id="UP000515369"/>
    </source>
</evidence>
<reference evidence="1 2" key="1">
    <citation type="submission" date="2020-07" db="EMBL/GenBank/DDBJ databases">
        <title>Spirosoma foliorum sp. nov., isolated from the leaves on the Nejang mountain Korea, Republic of.</title>
        <authorList>
            <person name="Ho H."/>
            <person name="Lee Y.-J."/>
            <person name="Nurcahyanto D.-A."/>
            <person name="Kim S.-G."/>
        </authorList>
    </citation>
    <scope>NUCLEOTIDE SEQUENCE [LARGE SCALE GENOMIC DNA]</scope>
    <source>
        <strain evidence="1 2">PL0136</strain>
    </source>
</reference>
<name>A0A7G5GYX5_9BACT</name>
<evidence type="ECO:0000313" key="1">
    <source>
        <dbReference type="EMBL" id="QMW04067.1"/>
    </source>
</evidence>
<organism evidence="1 2">
    <name type="scientific">Spirosoma foliorum</name>
    <dbReference type="NCBI Taxonomy" id="2710596"/>
    <lineage>
        <taxon>Bacteria</taxon>
        <taxon>Pseudomonadati</taxon>
        <taxon>Bacteroidota</taxon>
        <taxon>Cytophagia</taxon>
        <taxon>Cytophagales</taxon>
        <taxon>Cytophagaceae</taxon>
        <taxon>Spirosoma</taxon>
    </lineage>
</organism>
<proteinExistence type="predicted"/>
<dbReference type="KEGG" id="sfol:H3H32_03670"/>
<keyword evidence="2" id="KW-1185">Reference proteome</keyword>
<dbReference type="AlphaFoldDB" id="A0A7G5GYX5"/>
<dbReference type="EMBL" id="CP059732">
    <property type="protein sequence ID" value="QMW04067.1"/>
    <property type="molecule type" value="Genomic_DNA"/>
</dbReference>
<sequence>MQEINFNGQAKELPENWKEVKPEHLPRLLQLVYFTPDTPEKFHHMLQILLDMGGKQWRALMRKHFGPGIRKKVKEANAIVLHELIHQVRWMSKELSTEKPFPLLQYKEWSLLLPEEDFLTMSFGELSDAYIHFLVWIKQLVPGDTHLDLLVATICRPERTGEYWLEPNWNGDKREPYNEFMAREMAKKLAGMELSQKQLVLLYFAGNMQKVLARYELFDGEGGDPEEYPGQGWLKNQHILAEKGIFGTMQQAKEANLHDVLLFLEENKKDIKAANERKREEANQ</sequence>